<evidence type="ECO:0000256" key="1">
    <source>
        <dbReference type="ARBA" id="ARBA00003195"/>
    </source>
</evidence>
<evidence type="ECO:0000313" key="14">
    <source>
        <dbReference type="Proteomes" id="UP001438707"/>
    </source>
</evidence>
<keyword evidence="8" id="KW-0999">Mitochondrion inner membrane</keyword>
<protein>
    <recommendedName>
        <fullName evidence="5">NADH dehydrogenase [ubiquinone] 1 beta subcomplex subunit 7</fullName>
    </recommendedName>
</protein>
<accession>A0AAW1SFK4</accession>
<evidence type="ECO:0000256" key="3">
    <source>
        <dbReference type="ARBA" id="ARBA00004637"/>
    </source>
</evidence>
<gene>
    <name evidence="13" type="ORF">WJX74_004608</name>
</gene>
<comment type="similarity">
    <text evidence="4">Belongs to the complex I NDUFB7 subunit family.</text>
</comment>
<evidence type="ECO:0000256" key="10">
    <source>
        <dbReference type="ARBA" id="ARBA00023128"/>
    </source>
</evidence>
<keyword evidence="14" id="KW-1185">Reference proteome</keyword>
<keyword evidence="12" id="KW-1015">Disulfide bond</keyword>
<keyword evidence="6" id="KW-0813">Transport</keyword>
<dbReference type="PROSITE" id="PS51808">
    <property type="entry name" value="CHCH"/>
    <property type="match status" value="1"/>
</dbReference>
<comment type="subcellular location">
    <subcellularLocation>
        <location evidence="3">Mitochondrion inner membrane</location>
        <topology evidence="3">Peripheral membrane protein</topology>
    </subcellularLocation>
    <subcellularLocation>
        <location evidence="2">Mitochondrion intermembrane space</location>
    </subcellularLocation>
</comment>
<evidence type="ECO:0000256" key="5">
    <source>
        <dbReference type="ARBA" id="ARBA00018677"/>
    </source>
</evidence>
<evidence type="ECO:0000256" key="12">
    <source>
        <dbReference type="ARBA" id="ARBA00023157"/>
    </source>
</evidence>
<dbReference type="EMBL" id="JALJOS010000001">
    <property type="protein sequence ID" value="KAK9844610.1"/>
    <property type="molecule type" value="Genomic_DNA"/>
</dbReference>
<evidence type="ECO:0000256" key="11">
    <source>
        <dbReference type="ARBA" id="ARBA00023136"/>
    </source>
</evidence>
<keyword evidence="10" id="KW-0496">Mitochondrion</keyword>
<dbReference type="AlphaFoldDB" id="A0AAW1SFK4"/>
<keyword evidence="11" id="KW-0472">Membrane</keyword>
<dbReference type="GO" id="GO:0005743">
    <property type="term" value="C:mitochondrial inner membrane"/>
    <property type="evidence" value="ECO:0007669"/>
    <property type="project" value="UniProtKB-SubCell"/>
</dbReference>
<proteinExistence type="inferred from homology"/>
<evidence type="ECO:0000256" key="8">
    <source>
        <dbReference type="ARBA" id="ARBA00022792"/>
    </source>
</evidence>
<dbReference type="PANTHER" id="PTHR20900">
    <property type="entry name" value="NADH:UBIQUINONE OXIDOREDUCTASE B18-LIKE SUBUNIT"/>
    <property type="match status" value="1"/>
</dbReference>
<organism evidence="13 14">
    <name type="scientific">Apatococcus lobatus</name>
    <dbReference type="NCBI Taxonomy" id="904363"/>
    <lineage>
        <taxon>Eukaryota</taxon>
        <taxon>Viridiplantae</taxon>
        <taxon>Chlorophyta</taxon>
        <taxon>core chlorophytes</taxon>
        <taxon>Trebouxiophyceae</taxon>
        <taxon>Chlorellales</taxon>
        <taxon>Chlorellaceae</taxon>
        <taxon>Apatococcus</taxon>
    </lineage>
</organism>
<evidence type="ECO:0000256" key="6">
    <source>
        <dbReference type="ARBA" id="ARBA00022448"/>
    </source>
</evidence>
<reference evidence="13 14" key="1">
    <citation type="journal article" date="2024" name="Nat. Commun.">
        <title>Phylogenomics reveals the evolutionary origins of lichenization in chlorophyte algae.</title>
        <authorList>
            <person name="Puginier C."/>
            <person name="Libourel C."/>
            <person name="Otte J."/>
            <person name="Skaloud P."/>
            <person name="Haon M."/>
            <person name="Grisel S."/>
            <person name="Petersen M."/>
            <person name="Berrin J.G."/>
            <person name="Delaux P.M."/>
            <person name="Dal Grande F."/>
            <person name="Keller J."/>
        </authorList>
    </citation>
    <scope>NUCLEOTIDE SEQUENCE [LARGE SCALE GENOMIC DNA]</scope>
    <source>
        <strain evidence="13 14">SAG 2145</strain>
    </source>
</reference>
<dbReference type="PANTHER" id="PTHR20900:SF0">
    <property type="entry name" value="NADH DEHYDROGENASE [UBIQUINONE] 1 BETA SUBCOMPLEX SUBUNIT 7"/>
    <property type="match status" value="1"/>
</dbReference>
<dbReference type="Proteomes" id="UP001438707">
    <property type="component" value="Unassembled WGS sequence"/>
</dbReference>
<keyword evidence="9" id="KW-0249">Electron transport</keyword>
<dbReference type="Pfam" id="PF05676">
    <property type="entry name" value="NDUF_B7"/>
    <property type="match status" value="1"/>
</dbReference>
<sequence length="77" mass="9567">METNPEMKASQEDLRRAKVDIAWRDFCSHLLIPLNQCRRDNFFLPWKCEHERHEYEKCQYFDYKRRVLVKSMQDTNK</sequence>
<evidence type="ECO:0000256" key="2">
    <source>
        <dbReference type="ARBA" id="ARBA00004569"/>
    </source>
</evidence>
<evidence type="ECO:0000256" key="4">
    <source>
        <dbReference type="ARBA" id="ARBA00008006"/>
    </source>
</evidence>
<comment type="function">
    <text evidence="1">Accessory subunit of the mitochondrial membrane respiratory chain NADH dehydrogenase (Complex I), that is believed not to be involved in catalysis. Complex I functions in the transfer of electrons from NADH to the respiratory chain. The immediate electron acceptor for the enzyme is believed to be ubiquinone.</text>
</comment>
<dbReference type="InterPro" id="IPR008698">
    <property type="entry name" value="NDUB7"/>
</dbReference>
<name>A0AAW1SFK4_9CHLO</name>
<evidence type="ECO:0000313" key="13">
    <source>
        <dbReference type="EMBL" id="KAK9844610.1"/>
    </source>
</evidence>
<comment type="caution">
    <text evidence="13">The sequence shown here is derived from an EMBL/GenBank/DDBJ whole genome shotgun (WGS) entry which is preliminary data.</text>
</comment>
<keyword evidence="7" id="KW-0679">Respiratory chain</keyword>
<evidence type="ECO:0000256" key="9">
    <source>
        <dbReference type="ARBA" id="ARBA00022982"/>
    </source>
</evidence>
<dbReference type="GO" id="GO:0005758">
    <property type="term" value="C:mitochondrial intermembrane space"/>
    <property type="evidence" value="ECO:0007669"/>
    <property type="project" value="UniProtKB-SubCell"/>
</dbReference>
<evidence type="ECO:0000256" key="7">
    <source>
        <dbReference type="ARBA" id="ARBA00022660"/>
    </source>
</evidence>